<dbReference type="Pfam" id="PF18741">
    <property type="entry name" value="MTES_1575"/>
    <property type="match status" value="1"/>
</dbReference>
<evidence type="ECO:0000313" key="2">
    <source>
        <dbReference type="EMBL" id="GAI92126.1"/>
    </source>
</evidence>
<organism evidence="2">
    <name type="scientific">marine sediment metagenome</name>
    <dbReference type="NCBI Taxonomy" id="412755"/>
    <lineage>
        <taxon>unclassified sequences</taxon>
        <taxon>metagenomes</taxon>
        <taxon>ecological metagenomes</taxon>
    </lineage>
</organism>
<name>X1TL87_9ZZZZ</name>
<accession>X1TL87</accession>
<feature type="domain" description="Restriction endonuclease type II-like" evidence="1">
    <location>
        <begin position="76"/>
        <end position="144"/>
    </location>
</feature>
<dbReference type="EMBL" id="BARW01024458">
    <property type="protein sequence ID" value="GAI92126.1"/>
    <property type="molecule type" value="Genomic_DNA"/>
</dbReference>
<feature type="non-terminal residue" evidence="2">
    <location>
        <position position="148"/>
    </location>
</feature>
<dbReference type="SUPFAM" id="SSF52980">
    <property type="entry name" value="Restriction endonuclease-like"/>
    <property type="match status" value="1"/>
</dbReference>
<evidence type="ECO:0000259" key="1">
    <source>
        <dbReference type="Pfam" id="PF18741"/>
    </source>
</evidence>
<dbReference type="InterPro" id="IPR049468">
    <property type="entry name" value="Restrct_endonuc-II-like_dom"/>
</dbReference>
<proteinExistence type="predicted"/>
<gene>
    <name evidence="2" type="ORF">S12H4_40322</name>
</gene>
<comment type="caution">
    <text evidence="2">The sequence shown here is derived from an EMBL/GenBank/DDBJ whole genome shotgun (WGS) entry which is preliminary data.</text>
</comment>
<dbReference type="AlphaFoldDB" id="X1TL87"/>
<reference evidence="2" key="1">
    <citation type="journal article" date="2014" name="Front. Microbiol.">
        <title>High frequency of phylogenetically diverse reductive dehalogenase-homologous genes in deep subseafloor sedimentary metagenomes.</title>
        <authorList>
            <person name="Kawai M."/>
            <person name="Futagami T."/>
            <person name="Toyoda A."/>
            <person name="Takaki Y."/>
            <person name="Nishi S."/>
            <person name="Hori S."/>
            <person name="Arai W."/>
            <person name="Tsubouchi T."/>
            <person name="Morono Y."/>
            <person name="Uchiyama I."/>
            <person name="Ito T."/>
            <person name="Fujiyama A."/>
            <person name="Inagaki F."/>
            <person name="Takami H."/>
        </authorList>
    </citation>
    <scope>NUCLEOTIDE SEQUENCE</scope>
    <source>
        <strain evidence="2">Expedition CK06-06</strain>
    </source>
</reference>
<protein>
    <recommendedName>
        <fullName evidence="1">Restriction endonuclease type II-like domain-containing protein</fullName>
    </recommendedName>
</protein>
<dbReference type="Gene3D" id="3.40.960.10">
    <property type="entry name" value="VSR Endonuclease"/>
    <property type="match status" value="1"/>
</dbReference>
<dbReference type="InterPro" id="IPR011335">
    <property type="entry name" value="Restrct_endonuc-II-like"/>
</dbReference>
<sequence>MKNKDILKRVKKIVEIGNIKNKKIIEDIVSYEFKKRNIETREKEKNNKLSLSLAIVDSLVDLFIYKKTPIEKYMANAMINTNLPIAEEQYKIGTRRVDFAYPGQKLAVECDGYKWHKQDKEQIEKDIERDKYLAKKGWRVLHFSGIQI</sequence>